<dbReference type="CDD" id="cd06257">
    <property type="entry name" value="DnaJ"/>
    <property type="match status" value="1"/>
</dbReference>
<dbReference type="PROSITE" id="PS50297">
    <property type="entry name" value="ANK_REP_REGION"/>
    <property type="match status" value="3"/>
</dbReference>
<evidence type="ECO:0000259" key="8">
    <source>
        <dbReference type="PROSITE" id="PS50157"/>
    </source>
</evidence>
<dbReference type="eggNOG" id="KOG0717">
    <property type="taxonomic scope" value="Eukaryota"/>
</dbReference>
<sequence>MGQSASNPGGPDGPGGNAPAGAPGAAPKTCYYELLSVERTATGDEIKKAYRRKALELHPDRNYHDVERATKLFAEVQTAYEVLSDPQERSWYDSHRDAILRGSAPNQDSMASPEDVLTSEDILSWTGQFMGTRLSYDDTSPDGFYGVLRRAFDQLAEEERIAADMEDLEPLHYPGFGGKNNTYEDGSVKEFYAAWQGFSTRKSFSWCDIYNYSDAPDRRIKRMMEKDNIKAREAGRREFNDTVVNFVKFVRKRDPRWTPNTMSDKQRQEEMKRKSAAQAAKQRAENAKKLAEYKEAAWAKAEEEEVVTEEETDEEEESEEEEEPERFECIVCKKVFRSQGQMDAHENSNKHVKAVKQLKRQMMKENKVFDLDRDVRGRAPRPVSPKDEETDEDDEIHEKALLDEMLAKAKISNDDDHVPYIPTEDDEHVPLDGSYTAVDDDEHAAIDGSYAAVDDDECVPMDASYADHVSPADSDDDHVPIDKFNARVLGEDDDLDGISSGLASAALSDHEDSKPAPKLGKAKAKRAKKAQKAAEAEGPGSASASGEFACSGCGSQFPSKTKLFNHLKENPKHAKLIAVEGSAAGGKKKKGKRIDAPLRLRHAIISANLLFVRRILKNNPTALSTSDHLGNTSLHLAASQGHLDIVQYFVDELLHEVDGISRNNLGDTPLIVAAAAGHEDVVRYLAERFGEEGVDCGNWLGVTPLMAASREGREGCVLTLLSLSADAEIGDISGSRAIHFAAAYGHLKIIRLLIERGVDTDTVNGLYFPPLAYSCTFEAEQYFSELVAERQARLNAIEKEREKRAGMVTAKNTQVNVTVADVDGVMGMAQVNQTAVGQALGAGRTKTALGAGGKEGNGGKEGKEVDGDGGSSTPTKLPLWTMEKSESFKQGEVVEVGNGETGVIGGFGTPVRRMNAVSYRRRNSGDSTGRGGGTGGTVGWKAIEQGRRKSEDAGIGGRGRRGTRNAGDRRGGGGGGGNVFGDL</sequence>
<feature type="domain" description="C2H2-type" evidence="8">
    <location>
        <begin position="548"/>
        <end position="574"/>
    </location>
</feature>
<feature type="region of interest" description="Disordered" evidence="6">
    <location>
        <begin position="848"/>
        <end position="877"/>
    </location>
</feature>
<feature type="region of interest" description="Disordered" evidence="6">
    <location>
        <begin position="300"/>
        <end position="325"/>
    </location>
</feature>
<evidence type="ECO:0000313" key="9">
    <source>
        <dbReference type="EMBL" id="CCX16467.1"/>
    </source>
</evidence>
<dbReference type="PRINTS" id="PR01415">
    <property type="entry name" value="ANKYRIN"/>
</dbReference>
<dbReference type="Proteomes" id="UP000018144">
    <property type="component" value="Unassembled WGS sequence"/>
</dbReference>
<feature type="region of interest" description="Disordered" evidence="6">
    <location>
        <begin position="255"/>
        <end position="285"/>
    </location>
</feature>
<dbReference type="PANTHER" id="PTHR44029:SF1">
    <property type="entry name" value="DNAJ HOMOLOG SUBFAMILY C MEMBER 21"/>
    <property type="match status" value="1"/>
</dbReference>
<dbReference type="EMBL" id="HF936418">
    <property type="protein sequence ID" value="CCX16467.1"/>
    <property type="molecule type" value="Genomic_DNA"/>
</dbReference>
<gene>
    <name evidence="9" type="ORF">PCON_03110</name>
</gene>
<feature type="region of interest" description="Disordered" evidence="6">
    <location>
        <begin position="1"/>
        <end position="25"/>
    </location>
</feature>
<dbReference type="InterPro" id="IPR002110">
    <property type="entry name" value="Ankyrin_rpt"/>
</dbReference>
<proteinExistence type="predicted"/>
<dbReference type="SUPFAM" id="SSF48403">
    <property type="entry name" value="Ankyrin repeat"/>
    <property type="match status" value="1"/>
</dbReference>
<keyword evidence="10" id="KW-1185">Reference proteome</keyword>
<dbReference type="Gene3D" id="3.30.160.60">
    <property type="entry name" value="Classic Zinc Finger"/>
    <property type="match status" value="1"/>
</dbReference>
<dbReference type="FunFam" id="1.10.287.110:FF:000046">
    <property type="entry name" value="dnaJ homolog subfamily C member 21"/>
    <property type="match status" value="1"/>
</dbReference>
<feature type="compositionally biased region" description="Gly residues" evidence="6">
    <location>
        <begin position="972"/>
        <end position="983"/>
    </location>
</feature>
<feature type="region of interest" description="Disordered" evidence="6">
    <location>
        <begin position="413"/>
        <end position="435"/>
    </location>
</feature>
<dbReference type="InterPro" id="IPR013087">
    <property type="entry name" value="Znf_C2H2_type"/>
</dbReference>
<dbReference type="OrthoDB" id="5894at2759"/>
<evidence type="ECO:0000256" key="5">
    <source>
        <dbReference type="PROSITE-ProRule" id="PRU00042"/>
    </source>
</evidence>
<feature type="domain" description="C2H2-type" evidence="8">
    <location>
        <begin position="327"/>
        <end position="356"/>
    </location>
</feature>
<feature type="region of interest" description="Disordered" evidence="6">
    <location>
        <begin position="506"/>
        <end position="545"/>
    </location>
</feature>
<feature type="compositionally biased region" description="Low complexity" evidence="6">
    <location>
        <begin position="536"/>
        <end position="545"/>
    </location>
</feature>
<feature type="domain" description="J" evidence="7">
    <location>
        <begin position="30"/>
        <end position="96"/>
    </location>
</feature>
<dbReference type="PROSITE" id="PS50088">
    <property type="entry name" value="ANK_REPEAT"/>
    <property type="match status" value="3"/>
</dbReference>
<dbReference type="Pfam" id="PF12171">
    <property type="entry name" value="zf-C2H2_jaz"/>
    <property type="match status" value="1"/>
</dbReference>
<evidence type="ECO:0000256" key="4">
    <source>
        <dbReference type="PROSITE-ProRule" id="PRU00023"/>
    </source>
</evidence>
<dbReference type="InterPro" id="IPR036770">
    <property type="entry name" value="Ankyrin_rpt-contain_sf"/>
</dbReference>
<feature type="region of interest" description="Disordered" evidence="6">
    <location>
        <begin position="465"/>
        <end position="485"/>
    </location>
</feature>
<feature type="compositionally biased region" description="Basic residues" evidence="6">
    <location>
        <begin position="520"/>
        <end position="531"/>
    </location>
</feature>
<dbReference type="Pfam" id="PF21884">
    <property type="entry name" value="ZUO1-like_ZHD"/>
    <property type="match status" value="1"/>
</dbReference>
<reference evidence="9 10" key="1">
    <citation type="journal article" date="2013" name="PLoS Genet.">
        <title>The genome and development-dependent transcriptomes of Pyronema confluens: a window into fungal evolution.</title>
        <authorList>
            <person name="Traeger S."/>
            <person name="Altegoer F."/>
            <person name="Freitag M."/>
            <person name="Gabaldon T."/>
            <person name="Kempken F."/>
            <person name="Kumar A."/>
            <person name="Marcet-Houben M."/>
            <person name="Poggeler S."/>
            <person name="Stajich J.E."/>
            <person name="Nowrousian M."/>
        </authorList>
    </citation>
    <scope>NUCLEOTIDE SEQUENCE [LARGE SCALE GENOMIC DNA]</scope>
    <source>
        <strain evidence="10">CBS 100304</strain>
        <tissue evidence="9">Vegetative mycelium</tissue>
    </source>
</reference>
<feature type="region of interest" description="Disordered" evidence="6">
    <location>
        <begin position="920"/>
        <end position="983"/>
    </location>
</feature>
<dbReference type="Pfam" id="PF00226">
    <property type="entry name" value="DnaJ"/>
    <property type="match status" value="1"/>
</dbReference>
<dbReference type="InterPro" id="IPR054076">
    <property type="entry name" value="ZUO1-like_ZHD"/>
</dbReference>
<feature type="repeat" description="ANK" evidence="4">
    <location>
        <begin position="629"/>
        <end position="651"/>
    </location>
</feature>
<dbReference type="InterPro" id="IPR001623">
    <property type="entry name" value="DnaJ_domain"/>
</dbReference>
<keyword evidence="3" id="KW-0862">Zinc</keyword>
<keyword evidence="1" id="KW-0479">Metal-binding</keyword>
<dbReference type="PROSITE" id="PS00636">
    <property type="entry name" value="DNAJ_1"/>
    <property type="match status" value="1"/>
</dbReference>
<dbReference type="PRINTS" id="PR00625">
    <property type="entry name" value="JDOMAIN"/>
</dbReference>
<dbReference type="PROSITE" id="PS50157">
    <property type="entry name" value="ZINC_FINGER_C2H2_2"/>
    <property type="match status" value="2"/>
</dbReference>
<dbReference type="InterPro" id="IPR022755">
    <property type="entry name" value="Znf_C2H2_jaz"/>
</dbReference>
<keyword evidence="4" id="KW-0040">ANK repeat</keyword>
<dbReference type="GO" id="GO:0008270">
    <property type="term" value="F:zinc ion binding"/>
    <property type="evidence" value="ECO:0007669"/>
    <property type="project" value="UniProtKB-KW"/>
</dbReference>
<feature type="repeat" description="ANK" evidence="4">
    <location>
        <begin position="665"/>
        <end position="688"/>
    </location>
</feature>
<feature type="compositionally biased region" description="Basic and acidic residues" evidence="6">
    <location>
        <begin position="264"/>
        <end position="273"/>
    </location>
</feature>
<name>U4LB92_PYROM</name>
<dbReference type="SMART" id="SM00355">
    <property type="entry name" value="ZnF_C2H2"/>
    <property type="match status" value="2"/>
</dbReference>
<dbReference type="Gene3D" id="1.25.40.20">
    <property type="entry name" value="Ankyrin repeat-containing domain"/>
    <property type="match status" value="1"/>
</dbReference>
<evidence type="ECO:0000256" key="2">
    <source>
        <dbReference type="ARBA" id="ARBA00022771"/>
    </source>
</evidence>
<dbReference type="SMART" id="SM00271">
    <property type="entry name" value="DnaJ"/>
    <property type="match status" value="1"/>
</dbReference>
<evidence type="ECO:0000256" key="3">
    <source>
        <dbReference type="ARBA" id="ARBA00022833"/>
    </source>
</evidence>
<keyword evidence="2 5" id="KW-0863">Zinc-finger</keyword>
<dbReference type="AlphaFoldDB" id="U4LB92"/>
<dbReference type="PROSITE" id="PS50076">
    <property type="entry name" value="DNAJ_2"/>
    <property type="match status" value="1"/>
</dbReference>
<dbReference type="InterPro" id="IPR018253">
    <property type="entry name" value="DnaJ_domain_CS"/>
</dbReference>
<evidence type="ECO:0000256" key="1">
    <source>
        <dbReference type="ARBA" id="ARBA00022723"/>
    </source>
</evidence>
<dbReference type="GO" id="GO:0005737">
    <property type="term" value="C:cytoplasm"/>
    <property type="evidence" value="ECO:0007669"/>
    <property type="project" value="TreeGrafter"/>
</dbReference>
<dbReference type="InterPro" id="IPR036236">
    <property type="entry name" value="Znf_C2H2_sf"/>
</dbReference>
<dbReference type="InterPro" id="IPR051964">
    <property type="entry name" value="Chaperone_stress_response"/>
</dbReference>
<protein>
    <submittedName>
        <fullName evidence="9">Similar to J protein JJJ1 acc. no. P53863</fullName>
    </submittedName>
</protein>
<organism evidence="9 10">
    <name type="scientific">Pyronema omphalodes (strain CBS 100304)</name>
    <name type="common">Pyronema confluens</name>
    <dbReference type="NCBI Taxonomy" id="1076935"/>
    <lineage>
        <taxon>Eukaryota</taxon>
        <taxon>Fungi</taxon>
        <taxon>Dikarya</taxon>
        <taxon>Ascomycota</taxon>
        <taxon>Pezizomycotina</taxon>
        <taxon>Pezizomycetes</taxon>
        <taxon>Pezizales</taxon>
        <taxon>Pyronemataceae</taxon>
        <taxon>Pyronema</taxon>
    </lineage>
</organism>
<dbReference type="Gene3D" id="1.10.287.110">
    <property type="entry name" value="DnaJ domain"/>
    <property type="match status" value="1"/>
</dbReference>
<feature type="compositionally biased region" description="Gly residues" evidence="6">
    <location>
        <begin position="928"/>
        <end position="938"/>
    </location>
</feature>
<accession>U4LB92</accession>
<feature type="region of interest" description="Disordered" evidence="6">
    <location>
        <begin position="370"/>
        <end position="394"/>
    </location>
</feature>
<evidence type="ECO:0000313" key="10">
    <source>
        <dbReference type="Proteomes" id="UP000018144"/>
    </source>
</evidence>
<evidence type="ECO:0000259" key="7">
    <source>
        <dbReference type="PROSITE" id="PS50076"/>
    </source>
</evidence>
<dbReference type="STRING" id="1076935.U4LB92"/>
<feature type="compositionally biased region" description="Acidic residues" evidence="6">
    <location>
        <begin position="302"/>
        <end position="325"/>
    </location>
</feature>
<dbReference type="eggNOG" id="KOG0504">
    <property type="taxonomic scope" value="Eukaryota"/>
</dbReference>
<dbReference type="Pfam" id="PF12796">
    <property type="entry name" value="Ank_2"/>
    <property type="match status" value="2"/>
</dbReference>
<feature type="compositionally biased region" description="Basic and acidic residues" evidence="6">
    <location>
        <begin position="857"/>
        <end position="866"/>
    </location>
</feature>
<dbReference type="PANTHER" id="PTHR44029">
    <property type="entry name" value="DNAJ HOMOLOG SUBFAMILY C MEMBER 21"/>
    <property type="match status" value="1"/>
</dbReference>
<dbReference type="SUPFAM" id="SSF46565">
    <property type="entry name" value="Chaperone J-domain"/>
    <property type="match status" value="1"/>
</dbReference>
<dbReference type="SMART" id="SM00248">
    <property type="entry name" value="ANK"/>
    <property type="match status" value="4"/>
</dbReference>
<dbReference type="InterPro" id="IPR036869">
    <property type="entry name" value="J_dom_sf"/>
</dbReference>
<feature type="repeat" description="ANK" evidence="4">
    <location>
        <begin position="733"/>
        <end position="765"/>
    </location>
</feature>
<dbReference type="SUPFAM" id="SSF57667">
    <property type="entry name" value="beta-beta-alpha zinc fingers"/>
    <property type="match status" value="1"/>
</dbReference>
<evidence type="ECO:0000256" key="6">
    <source>
        <dbReference type="SAM" id="MobiDB-lite"/>
    </source>
</evidence>
<dbReference type="PROSITE" id="PS00028">
    <property type="entry name" value="ZINC_FINGER_C2H2_1"/>
    <property type="match status" value="1"/>
</dbReference>